<keyword evidence="1" id="KW-1133">Transmembrane helix</keyword>
<proteinExistence type="predicted"/>
<dbReference type="AlphaFoldDB" id="A0A9N7JIX2"/>
<keyword evidence="6" id="KW-1185">Reference proteome</keyword>
<reference evidence="4" key="2">
    <citation type="submission" date="2022-06" db="EMBL/GenBank/DDBJ databases">
        <authorList>
            <person name="Holder M.E."/>
            <person name="Ajami N.J."/>
            <person name="Petrosino J.F."/>
        </authorList>
    </citation>
    <scope>NUCLEOTIDE SEQUENCE</scope>
    <source>
        <strain evidence="4">RMA 8861</strain>
    </source>
</reference>
<organism evidence="3 5">
    <name type="scientific">Clostridium septicum</name>
    <dbReference type="NCBI Taxonomy" id="1504"/>
    <lineage>
        <taxon>Bacteria</taxon>
        <taxon>Bacillati</taxon>
        <taxon>Bacillota</taxon>
        <taxon>Clostridia</taxon>
        <taxon>Eubacteriales</taxon>
        <taxon>Clostridiaceae</taxon>
        <taxon>Clostridium</taxon>
    </lineage>
</organism>
<name>A0A9N7JIX2_CLOSE</name>
<keyword evidence="3" id="KW-0378">Hydrolase</keyword>
<dbReference type="PANTHER" id="PTHR43358:SF4">
    <property type="entry name" value="ALPHA_BETA HYDROLASE FOLD-1 DOMAIN-CONTAINING PROTEIN"/>
    <property type="match status" value="1"/>
</dbReference>
<dbReference type="SUPFAM" id="SSF53474">
    <property type="entry name" value="alpha/beta-Hydrolases"/>
    <property type="match status" value="1"/>
</dbReference>
<evidence type="ECO:0000313" key="3">
    <source>
        <dbReference type="EMBL" id="AYE33293.1"/>
    </source>
</evidence>
<feature type="transmembrane region" description="Helical" evidence="1">
    <location>
        <begin position="6"/>
        <end position="27"/>
    </location>
</feature>
<gene>
    <name evidence="3" type="ORF">CP523_01855</name>
    <name evidence="4" type="ORF">NH397_10175</name>
</gene>
<keyword evidence="1" id="KW-0472">Membrane</keyword>
<dbReference type="OrthoDB" id="9776685at2"/>
<dbReference type="Proteomes" id="UP000280586">
    <property type="component" value="Chromosome"/>
</dbReference>
<reference evidence="3 5" key="1">
    <citation type="submission" date="2017-09" db="EMBL/GenBank/DDBJ databases">
        <authorList>
            <person name="Thomas P."/>
            <person name="Seyboldt C."/>
        </authorList>
    </citation>
    <scope>NUCLEOTIDE SEQUENCE [LARGE SCALE GENOMIC DNA]</scope>
    <source>
        <strain evidence="3 5">DSM 7534</strain>
    </source>
</reference>
<dbReference type="KEGG" id="csep:CP523_01855"/>
<dbReference type="InterPro" id="IPR029058">
    <property type="entry name" value="AB_hydrolase_fold"/>
</dbReference>
<evidence type="ECO:0000313" key="6">
    <source>
        <dbReference type="Proteomes" id="UP001055437"/>
    </source>
</evidence>
<dbReference type="Pfam" id="PF00561">
    <property type="entry name" value="Abhydrolase_1"/>
    <property type="match status" value="1"/>
</dbReference>
<evidence type="ECO:0000313" key="5">
    <source>
        <dbReference type="Proteomes" id="UP000280586"/>
    </source>
</evidence>
<dbReference type="EMBL" id="CP023671">
    <property type="protein sequence ID" value="AYE33293.1"/>
    <property type="molecule type" value="Genomic_DNA"/>
</dbReference>
<dbReference type="EMBL" id="CP099799">
    <property type="protein sequence ID" value="USR99867.1"/>
    <property type="molecule type" value="Genomic_DNA"/>
</dbReference>
<sequence>MIILILIAIVVVFISIVLYFINKKAFYKVIMDKRKTKDEMIEAMKERFLSDYNDYENLEYDELTIKSYDGYNLKGYYYAPNKDSKKIAIIHHGYTANHYVCFQFADIFFEEGFNVLLIDMRSHGESEGKHITYGYKESRDLDKWVDLMREKVGEDGIIGLHGQSMGGATVLMYGGRYSSKIDFIIADCAYSNGVAMMKSQFKEAKVPFFPVYYILNRKLKKICGFDMNKISPIDDIKNSDVPVMFVHGTADELVPHSMSEEMYNVKKGDKNKLVLIEGAKHVGAYSKSKKLYKEAVKSFIDNAIEVKKYDN</sequence>
<dbReference type="PANTHER" id="PTHR43358">
    <property type="entry name" value="ALPHA/BETA-HYDROLASE"/>
    <property type="match status" value="1"/>
</dbReference>
<dbReference type="Proteomes" id="UP001055437">
    <property type="component" value="Chromosome"/>
</dbReference>
<evidence type="ECO:0000259" key="2">
    <source>
        <dbReference type="Pfam" id="PF00561"/>
    </source>
</evidence>
<dbReference type="GeneID" id="303559420"/>
<dbReference type="Gene3D" id="3.40.50.1820">
    <property type="entry name" value="alpha/beta hydrolase"/>
    <property type="match status" value="1"/>
</dbReference>
<evidence type="ECO:0000313" key="4">
    <source>
        <dbReference type="EMBL" id="USR99867.1"/>
    </source>
</evidence>
<dbReference type="InterPro" id="IPR000073">
    <property type="entry name" value="AB_hydrolase_1"/>
</dbReference>
<keyword evidence="1" id="KW-0812">Transmembrane</keyword>
<dbReference type="RefSeq" id="WP_066677282.1">
    <property type="nucleotide sequence ID" value="NZ_CABMIZ010000025.1"/>
</dbReference>
<protein>
    <submittedName>
        <fullName evidence="3">Alpha/beta hydrolase</fullName>
    </submittedName>
    <submittedName>
        <fullName evidence="4">Lysophospholipase</fullName>
    </submittedName>
</protein>
<evidence type="ECO:0000256" key="1">
    <source>
        <dbReference type="SAM" id="Phobius"/>
    </source>
</evidence>
<accession>A0A9N7JIX2</accession>
<dbReference type="GO" id="GO:0016787">
    <property type="term" value="F:hydrolase activity"/>
    <property type="evidence" value="ECO:0007669"/>
    <property type="project" value="UniProtKB-KW"/>
</dbReference>
<feature type="domain" description="AB hydrolase-1" evidence="2">
    <location>
        <begin position="89"/>
        <end position="195"/>
    </location>
</feature>
<dbReference type="InterPro" id="IPR052920">
    <property type="entry name" value="DNA-binding_regulatory"/>
</dbReference>